<accession>A0ABT5EBB0</accession>
<evidence type="ECO:0000313" key="2">
    <source>
        <dbReference type="Proteomes" id="UP001221686"/>
    </source>
</evidence>
<comment type="caution">
    <text evidence="1">The sequence shown here is derived from an EMBL/GenBank/DDBJ whole genome shotgun (WGS) entry which is preliminary data.</text>
</comment>
<name>A0ABT5EBB0_9BACT</name>
<reference evidence="1 2" key="1">
    <citation type="submission" date="2022-11" db="EMBL/GenBank/DDBJ databases">
        <title>Minimal conservation of predation-associated metabolite biosynthetic gene clusters underscores biosynthetic potential of Myxococcota including descriptions for ten novel species: Archangium lansinium sp. nov., Myxococcus landrumus sp. nov., Nannocystis bai.</title>
        <authorList>
            <person name="Ahearne A."/>
            <person name="Stevens C."/>
            <person name="Dowd S."/>
        </authorList>
    </citation>
    <scope>NUCLEOTIDE SEQUENCE [LARGE SCALE GENOMIC DNA]</scope>
    <source>
        <strain evidence="1 2">BB15-2</strain>
    </source>
</reference>
<dbReference type="Proteomes" id="UP001221686">
    <property type="component" value="Unassembled WGS sequence"/>
</dbReference>
<sequence length="246" mass="26494">MALPALKSVALSKRLQSFEAHHGALLAEVLHELAREAAGEPRSLIASTTYDNALVLAGKAREARAEAARGFELWRTLPAVPPEISLNLAAGLGDAGLVAEARRVLASLDDRPLAELDEARVEIAAQMAVRHGELVWFAARCPDHPMLGFLSTHELVEGWQARQSAIEATIGPRVASFRASIVALDGIHDRLALYYWTDATSYAEIDRLQEALLDAVDAVPGGSSHLIGRVVFTVYGPEIPLAELRA</sequence>
<evidence type="ECO:0000313" key="1">
    <source>
        <dbReference type="EMBL" id="MDC0722208.1"/>
    </source>
</evidence>
<dbReference type="RefSeq" id="WP_272090734.1">
    <property type="nucleotide sequence ID" value="NZ_JAQNDL010000003.1"/>
</dbReference>
<proteinExistence type="predicted"/>
<protein>
    <submittedName>
        <fullName evidence="1">Uncharacterized protein</fullName>
    </submittedName>
</protein>
<organism evidence="1 2">
    <name type="scientific">Nannocystis bainbridge</name>
    <dbReference type="NCBI Taxonomy" id="2995303"/>
    <lineage>
        <taxon>Bacteria</taxon>
        <taxon>Pseudomonadati</taxon>
        <taxon>Myxococcota</taxon>
        <taxon>Polyangia</taxon>
        <taxon>Nannocystales</taxon>
        <taxon>Nannocystaceae</taxon>
        <taxon>Nannocystis</taxon>
    </lineage>
</organism>
<dbReference type="EMBL" id="JAQNDL010000003">
    <property type="protein sequence ID" value="MDC0722208.1"/>
    <property type="molecule type" value="Genomic_DNA"/>
</dbReference>
<gene>
    <name evidence="1" type="ORF">POL25_35225</name>
</gene>
<keyword evidence="2" id="KW-1185">Reference proteome</keyword>